<sequence length="72" mass="7757">MVIDKIALVLSIIGALNWGGIGLFGFDTVAFLCGGQMAVLSRIIYALVGLAGLWCITLLFQRGEERRAHHAV</sequence>
<proteinExistence type="predicted"/>
<name>A0A645DB59_9ZZZZ</name>
<reference evidence="2" key="1">
    <citation type="submission" date="2019-08" db="EMBL/GenBank/DDBJ databases">
        <authorList>
            <person name="Kucharzyk K."/>
            <person name="Murdoch R.W."/>
            <person name="Higgins S."/>
            <person name="Loffler F."/>
        </authorList>
    </citation>
    <scope>NUCLEOTIDE SEQUENCE</scope>
</reference>
<dbReference type="EMBL" id="VSSQ01034384">
    <property type="protein sequence ID" value="MPM86308.1"/>
    <property type="molecule type" value="Genomic_DNA"/>
</dbReference>
<evidence type="ECO:0000313" key="2">
    <source>
        <dbReference type="EMBL" id="MPM86308.1"/>
    </source>
</evidence>
<gene>
    <name evidence="2" type="ORF">SDC9_133397</name>
</gene>
<feature type="transmembrane region" description="Helical" evidence="1">
    <location>
        <begin position="38"/>
        <end position="60"/>
    </location>
</feature>
<evidence type="ECO:0008006" key="3">
    <source>
        <dbReference type="Google" id="ProtNLM"/>
    </source>
</evidence>
<keyword evidence="1" id="KW-0812">Transmembrane</keyword>
<dbReference type="PANTHER" id="PTHR37304">
    <property type="entry name" value="MEMBRANE PROTEIN-RELATED"/>
    <property type="match status" value="1"/>
</dbReference>
<organism evidence="2">
    <name type="scientific">bioreactor metagenome</name>
    <dbReference type="NCBI Taxonomy" id="1076179"/>
    <lineage>
        <taxon>unclassified sequences</taxon>
        <taxon>metagenomes</taxon>
        <taxon>ecological metagenomes</taxon>
    </lineage>
</organism>
<dbReference type="AlphaFoldDB" id="A0A645DB59"/>
<feature type="transmembrane region" description="Helical" evidence="1">
    <location>
        <begin position="7"/>
        <end position="26"/>
    </location>
</feature>
<accession>A0A645DB59</accession>
<dbReference type="InterPro" id="IPR007211">
    <property type="entry name" value="DUF378"/>
</dbReference>
<protein>
    <recommendedName>
        <fullName evidence="3">DUF378 domain-containing protein</fullName>
    </recommendedName>
</protein>
<evidence type="ECO:0000256" key="1">
    <source>
        <dbReference type="SAM" id="Phobius"/>
    </source>
</evidence>
<dbReference type="Pfam" id="PF04070">
    <property type="entry name" value="DUF378"/>
    <property type="match status" value="1"/>
</dbReference>
<keyword evidence="1" id="KW-1133">Transmembrane helix</keyword>
<comment type="caution">
    <text evidence="2">The sequence shown here is derived from an EMBL/GenBank/DDBJ whole genome shotgun (WGS) entry which is preliminary data.</text>
</comment>
<keyword evidence="1" id="KW-0472">Membrane</keyword>
<dbReference type="PANTHER" id="PTHR37304:SF1">
    <property type="entry name" value="MEMBRANE PROTEIN"/>
    <property type="match status" value="1"/>
</dbReference>